<dbReference type="GO" id="GO:0003723">
    <property type="term" value="F:RNA binding"/>
    <property type="evidence" value="ECO:0007669"/>
    <property type="project" value="InterPro"/>
</dbReference>
<organism evidence="3">
    <name type="scientific">Rhizophora mucronata</name>
    <name type="common">Asiatic mangrove</name>
    <dbReference type="NCBI Taxonomy" id="61149"/>
    <lineage>
        <taxon>Eukaryota</taxon>
        <taxon>Viridiplantae</taxon>
        <taxon>Streptophyta</taxon>
        <taxon>Embryophyta</taxon>
        <taxon>Tracheophyta</taxon>
        <taxon>Spermatophyta</taxon>
        <taxon>Magnoliopsida</taxon>
        <taxon>eudicotyledons</taxon>
        <taxon>Gunneridae</taxon>
        <taxon>Pentapetalae</taxon>
        <taxon>rosids</taxon>
        <taxon>fabids</taxon>
        <taxon>Malpighiales</taxon>
        <taxon>Rhizophoraceae</taxon>
        <taxon>Rhizophora</taxon>
    </lineage>
</organism>
<dbReference type="InterPro" id="IPR011990">
    <property type="entry name" value="TPR-like_helical_dom_sf"/>
</dbReference>
<dbReference type="EMBL" id="GGEC01010291">
    <property type="protein sequence ID" value="MBW90774.1"/>
    <property type="molecule type" value="Transcribed_RNA"/>
</dbReference>
<sequence length="155" mass="17610">MYAKNGDMDSAENVFANLPKVSVISWNVMIAGYSRYHYRKAIEYLQRMQSEGFQPDEVTYINILTGCFKSRDIETGRQVFDCLACPSVSSWNAMLSAYIQNGDDKEAVKLFRDMQFRILQPDRTTVALILSTCASMSLLEAGKQGFHSILETMKH</sequence>
<keyword evidence="1" id="KW-0677">Repeat</keyword>
<protein>
    <recommendedName>
        <fullName evidence="4">Pentatricopeptide repeat-containing protein</fullName>
    </recommendedName>
</protein>
<evidence type="ECO:0000313" key="3">
    <source>
        <dbReference type="EMBL" id="MBW90774.1"/>
    </source>
</evidence>
<feature type="repeat" description="PPR" evidence="2">
    <location>
        <begin position="87"/>
        <end position="121"/>
    </location>
</feature>
<dbReference type="PANTHER" id="PTHR47926">
    <property type="entry name" value="PENTATRICOPEPTIDE REPEAT-CONTAINING PROTEIN"/>
    <property type="match status" value="1"/>
</dbReference>
<reference evidence="3" key="1">
    <citation type="submission" date="2018-02" db="EMBL/GenBank/DDBJ databases">
        <title>Rhizophora mucronata_Transcriptome.</title>
        <authorList>
            <person name="Meera S.P."/>
            <person name="Sreeshan A."/>
            <person name="Augustine A."/>
        </authorList>
    </citation>
    <scope>NUCLEOTIDE SEQUENCE</scope>
    <source>
        <tissue evidence="3">Leaf</tissue>
    </source>
</reference>
<dbReference type="PROSITE" id="PS51375">
    <property type="entry name" value="PPR"/>
    <property type="match status" value="2"/>
</dbReference>
<dbReference type="AlphaFoldDB" id="A0A2P2JBB8"/>
<evidence type="ECO:0000256" key="2">
    <source>
        <dbReference type="PROSITE-ProRule" id="PRU00708"/>
    </source>
</evidence>
<dbReference type="Pfam" id="PF01535">
    <property type="entry name" value="PPR"/>
    <property type="match status" value="1"/>
</dbReference>
<dbReference type="Pfam" id="PF13041">
    <property type="entry name" value="PPR_2"/>
    <property type="match status" value="2"/>
</dbReference>
<dbReference type="InterPro" id="IPR046960">
    <property type="entry name" value="PPR_At4g14850-like_plant"/>
</dbReference>
<accession>A0A2P2JBB8</accession>
<dbReference type="NCBIfam" id="TIGR00756">
    <property type="entry name" value="PPR"/>
    <property type="match status" value="2"/>
</dbReference>
<evidence type="ECO:0000256" key="1">
    <source>
        <dbReference type="ARBA" id="ARBA00022737"/>
    </source>
</evidence>
<name>A0A2P2JBB8_RHIMU</name>
<evidence type="ECO:0008006" key="4">
    <source>
        <dbReference type="Google" id="ProtNLM"/>
    </source>
</evidence>
<feature type="repeat" description="PPR" evidence="2">
    <location>
        <begin position="22"/>
        <end position="55"/>
    </location>
</feature>
<proteinExistence type="predicted"/>
<dbReference type="Gene3D" id="1.25.40.10">
    <property type="entry name" value="Tetratricopeptide repeat domain"/>
    <property type="match status" value="2"/>
</dbReference>
<dbReference type="GO" id="GO:0009451">
    <property type="term" value="P:RNA modification"/>
    <property type="evidence" value="ECO:0007669"/>
    <property type="project" value="InterPro"/>
</dbReference>
<dbReference type="InterPro" id="IPR002885">
    <property type="entry name" value="PPR_rpt"/>
</dbReference>
<dbReference type="PANTHER" id="PTHR47926:SF347">
    <property type="entry name" value="PENTATRICOPEPTIDE REPEAT-CONTAINING PROTEIN"/>
    <property type="match status" value="1"/>
</dbReference>